<protein>
    <submittedName>
        <fullName evidence="2">Uncharacterized protein</fullName>
    </submittedName>
</protein>
<gene>
    <name evidence="2" type="ORF">ABH309_19200</name>
</gene>
<organism evidence="2 3">
    <name type="scientific">Chromobacterium piscinae</name>
    <dbReference type="NCBI Taxonomy" id="686831"/>
    <lineage>
        <taxon>Bacteria</taxon>
        <taxon>Pseudomonadati</taxon>
        <taxon>Pseudomonadota</taxon>
        <taxon>Betaproteobacteria</taxon>
        <taxon>Neisseriales</taxon>
        <taxon>Chromobacteriaceae</taxon>
        <taxon>Chromobacterium</taxon>
    </lineage>
</organism>
<dbReference type="EMBL" id="JBDQQU010000060">
    <property type="protein sequence ID" value="MEO3956571.1"/>
    <property type="molecule type" value="Genomic_DNA"/>
</dbReference>
<reference evidence="2 3" key="1">
    <citation type="submission" date="2024-05" db="EMBL/GenBank/DDBJ databases">
        <authorList>
            <person name="De Oliveira J.P."/>
            <person name="Noriler S.A."/>
            <person name="De Oliveira A.G."/>
            <person name="Sipoli D.S."/>
        </authorList>
    </citation>
    <scope>NUCLEOTIDE SEQUENCE [LARGE SCALE GENOMIC DNA]</scope>
    <source>
        <strain evidence="2 3">LABIM186</strain>
    </source>
</reference>
<evidence type="ECO:0000313" key="3">
    <source>
        <dbReference type="Proteomes" id="UP001438292"/>
    </source>
</evidence>
<comment type="caution">
    <text evidence="2">The sequence shown here is derived from an EMBL/GenBank/DDBJ whole genome shotgun (WGS) entry which is preliminary data.</text>
</comment>
<name>A0ABV0HA87_9NEIS</name>
<sequence length="94" mass="10666">VIFVMLFEWAGGLPILPHPLLRLNPESSDRLTRLVRIGEPADKHFGNAGTNFGKPGTIVRESKNQRSGSQEPHYREFRNPTLPQTFMRQGLPFP</sequence>
<accession>A0ABV0HA87</accession>
<feature type="non-terminal residue" evidence="2">
    <location>
        <position position="1"/>
    </location>
</feature>
<dbReference type="RefSeq" id="WP_347787885.1">
    <property type="nucleotide sequence ID" value="NZ_JBDQQU010000060.1"/>
</dbReference>
<evidence type="ECO:0000256" key="1">
    <source>
        <dbReference type="SAM" id="MobiDB-lite"/>
    </source>
</evidence>
<proteinExistence type="predicted"/>
<keyword evidence="3" id="KW-1185">Reference proteome</keyword>
<feature type="region of interest" description="Disordered" evidence="1">
    <location>
        <begin position="44"/>
        <end position="94"/>
    </location>
</feature>
<dbReference type="Proteomes" id="UP001438292">
    <property type="component" value="Unassembled WGS sequence"/>
</dbReference>
<evidence type="ECO:0000313" key="2">
    <source>
        <dbReference type="EMBL" id="MEO3956571.1"/>
    </source>
</evidence>